<evidence type="ECO:0000256" key="3">
    <source>
        <dbReference type="ARBA" id="ARBA00022506"/>
    </source>
</evidence>
<dbReference type="Gene3D" id="6.10.10.110">
    <property type="match status" value="1"/>
</dbReference>
<keyword evidence="16" id="KW-1015">Disulfide bond</keyword>
<dbReference type="Pfam" id="PF00523">
    <property type="entry name" value="Fusion_gly"/>
    <property type="match status" value="1"/>
</dbReference>
<dbReference type="Gene3D" id="1.10.287.2480">
    <property type="match status" value="1"/>
</dbReference>
<keyword evidence="13" id="KW-0175">Coiled coil</keyword>
<organism evidence="21 22">
    <name type="scientific">avian paramyxovirus 22</name>
    <dbReference type="NCBI Taxonomy" id="2849511"/>
    <lineage>
        <taxon>Viruses</taxon>
        <taxon>Riboviria</taxon>
        <taxon>Orthornavirae</taxon>
        <taxon>Negarnaviricota</taxon>
        <taxon>Haploviricotina</taxon>
        <taxon>Monjiviricetes</taxon>
        <taxon>Mononegavirales</taxon>
        <taxon>Paramyxoviridae</taxon>
        <taxon>Avulavirinae</taxon>
        <taxon>Metaavulavirus</taxon>
        <taxon>Metaavulavirus taiwanense</taxon>
        <taxon>Avian metaavulavirus 22</taxon>
    </lineage>
</organism>
<dbReference type="Gene3D" id="2.40.490.10">
    <property type="entry name" value="Newcastle disease virus like domain"/>
    <property type="match status" value="1"/>
</dbReference>
<evidence type="ECO:0000256" key="9">
    <source>
        <dbReference type="ARBA" id="ARBA00022844"/>
    </source>
</evidence>
<keyword evidence="4" id="KW-1032">Host cell membrane</keyword>
<keyword evidence="7 20" id="KW-0812">Transmembrane</keyword>
<keyword evidence="6" id="KW-1162">Viral penetration into host cytoplasm</keyword>
<evidence type="ECO:0000256" key="10">
    <source>
        <dbReference type="ARBA" id="ARBA00022870"/>
    </source>
</evidence>
<dbReference type="SUPFAM" id="SSF58069">
    <property type="entry name" value="Virus ectodomain"/>
    <property type="match status" value="1"/>
</dbReference>
<evidence type="ECO:0000313" key="22">
    <source>
        <dbReference type="Proteomes" id="UP000680623"/>
    </source>
</evidence>
<dbReference type="PROSITE" id="PS51257">
    <property type="entry name" value="PROKAR_LIPOPROTEIN"/>
    <property type="match status" value="1"/>
</dbReference>
<evidence type="ECO:0000256" key="17">
    <source>
        <dbReference type="ARBA" id="ARBA00023180"/>
    </source>
</evidence>
<evidence type="ECO:0000256" key="15">
    <source>
        <dbReference type="ARBA" id="ARBA00023139"/>
    </source>
</evidence>
<dbReference type="InterPro" id="IPR000776">
    <property type="entry name" value="Fusion_F0_Paramyxovir"/>
</dbReference>
<dbReference type="Proteomes" id="UP000680623">
    <property type="component" value="Segment"/>
</dbReference>
<keyword evidence="11 20" id="KW-0261">Viral envelope protein</keyword>
<keyword evidence="18" id="KW-0449">Lipoprotein</keyword>
<comment type="subcellular location">
    <subcellularLocation>
        <location evidence="20">Virion membrane</location>
        <topology evidence="20">Single-pass type I membrane protein</topology>
    </subcellularLocation>
    <subcellularLocation>
        <location evidence="20">Host cell membrane</location>
        <topology evidence="20">Single-pass membrane protein</topology>
    </subcellularLocation>
</comment>
<evidence type="ECO:0000256" key="11">
    <source>
        <dbReference type="ARBA" id="ARBA00022879"/>
    </source>
</evidence>
<dbReference type="Gene3D" id="2.60.40.1690">
    <property type="entry name" value="Head and neck region of the ectodomain of NDV fusion glycoprotein"/>
    <property type="match status" value="1"/>
</dbReference>
<evidence type="ECO:0000256" key="20">
    <source>
        <dbReference type="RuleBase" id="RU003705"/>
    </source>
</evidence>
<evidence type="ECO:0000256" key="1">
    <source>
        <dbReference type="ARBA" id="ARBA00008211"/>
    </source>
</evidence>
<keyword evidence="17" id="KW-0325">Glycoprotein</keyword>
<keyword evidence="19" id="KW-1160">Virus entry into host cell</keyword>
<evidence type="ECO:0000256" key="7">
    <source>
        <dbReference type="ARBA" id="ARBA00022692"/>
    </source>
</evidence>
<evidence type="ECO:0000256" key="18">
    <source>
        <dbReference type="ARBA" id="ARBA00023288"/>
    </source>
</evidence>
<evidence type="ECO:0000256" key="16">
    <source>
        <dbReference type="ARBA" id="ARBA00023157"/>
    </source>
</evidence>
<comment type="subunit">
    <text evidence="20">Homotrimer of disulfide-linked F1-F2.</text>
</comment>
<keyword evidence="15" id="KW-0564">Palmitate</keyword>
<keyword evidence="10" id="KW-1043">Host membrane</keyword>
<keyword evidence="14 20" id="KW-0472">Membrane</keyword>
<name>A0A5J6CUT8_9MONO</name>
<keyword evidence="3" id="KW-1168">Fusion of virus membrane with host membrane</keyword>
<evidence type="ECO:0000256" key="13">
    <source>
        <dbReference type="ARBA" id="ARBA00023054"/>
    </source>
</evidence>
<keyword evidence="22" id="KW-1185">Reference proteome</keyword>
<evidence type="ECO:0000313" key="21">
    <source>
        <dbReference type="EMBL" id="QEQ50566.1"/>
    </source>
</evidence>
<evidence type="ECO:0000256" key="6">
    <source>
        <dbReference type="ARBA" id="ARBA00022595"/>
    </source>
</evidence>
<protein>
    <recommendedName>
        <fullName evidence="2 20">Fusion glycoprotein F0</fullName>
    </recommendedName>
</protein>
<accession>A0A5J6CUT8</accession>
<evidence type="ECO:0000256" key="19">
    <source>
        <dbReference type="ARBA" id="ARBA00023296"/>
    </source>
</evidence>
<feature type="transmembrane region" description="Helical" evidence="20">
    <location>
        <begin position="491"/>
        <end position="515"/>
    </location>
</feature>
<dbReference type="EMBL" id="MK677430">
    <property type="protein sequence ID" value="QEQ50566.1"/>
    <property type="molecule type" value="Viral_cRNA"/>
</dbReference>
<evidence type="ECO:0000256" key="4">
    <source>
        <dbReference type="ARBA" id="ARBA00022511"/>
    </source>
</evidence>
<keyword evidence="5" id="KW-1169">Fusion of virus membrane with host cell membrane</keyword>
<sequence>MTKRINLTLSLYVLVTISACLPTTRCLDNSKLARAGIISSAEYAVSVYAQTNEAYIALRTIPYLPANPNNCFTPTITTYNTTIQSIFSPIVSQINAITSSTSTQQERLFGVIIGTVALGVATAAQVTAAVALTQAQSNAKAILQLKSSIQNTIAAVSEVKDGLSTIGIALGKIQVYVNEVINPQLANLTCQTAAANLGVQLSLYLTELTTVFGPQITNPALSPLTIQALYNLAGSNLDTFFEKYGYKQATATSVLEAGLVTGQIVSFDPATGIGIIRVSLPSIATLSSARVTKLETVSVSTSTGEAVAIVPSFIIQQGTVIEEFIIDGCIRTSADIYCTRLFTKILPDSVLNCLQGLVNECQFTRGLGTYANRFVTINGGIVANCQTLLCRCYSPSYIITQNSNIAVTLIDSSTCRDLDLDGIRLALGNTEFSEYAKNLTIAESQFAPSDALDISSEIGKLNATISRVEDYLNQATKDVTAISINKSAADIILIVTLILTILLIITVIVIVVIIIKQRRVITHKTTNEDMISNPYVTNAK</sequence>
<dbReference type="SUPFAM" id="SSF69922">
    <property type="entry name" value="Head and neck region of the ectodomain of NDV fusion glycoprotein"/>
    <property type="match status" value="1"/>
</dbReference>
<keyword evidence="8" id="KW-0732">Signal</keyword>
<comment type="similarity">
    <text evidence="1 20">Belongs to the paramyxoviruses fusion glycoprotein family.</text>
</comment>
<keyword evidence="12 20" id="KW-1133">Transmembrane helix</keyword>
<keyword evidence="9" id="KW-0946">Virion</keyword>
<proteinExistence type="inferred from homology"/>
<evidence type="ECO:0000256" key="12">
    <source>
        <dbReference type="ARBA" id="ARBA00022989"/>
    </source>
</evidence>
<evidence type="ECO:0000256" key="14">
    <source>
        <dbReference type="ARBA" id="ARBA00023136"/>
    </source>
</evidence>
<evidence type="ECO:0000256" key="2">
    <source>
        <dbReference type="ARBA" id="ARBA00016586"/>
    </source>
</evidence>
<evidence type="ECO:0000256" key="5">
    <source>
        <dbReference type="ARBA" id="ARBA00022521"/>
    </source>
</evidence>
<reference evidence="21 22" key="1">
    <citation type="journal article" date="2019" name="Vet. Microbiol.">
        <title>Novel avian metaavulavirus isolated from birds of the family Columbidae in Taiwan.</title>
        <authorList>
            <person name="Liu Y.P."/>
            <person name="Kuo S.T."/>
            <person name="Chiou C.J."/>
            <person name="Terregino C."/>
            <person name="Tsai H.J."/>
        </authorList>
    </citation>
    <scope>NUCLEOTIDE SEQUENCE [LARGE SCALE GENOMIC DNA]</scope>
    <source>
        <strain evidence="21">APMV/dove/Taiwan/AHRI33/2009</strain>
    </source>
</reference>
<evidence type="ECO:0000256" key="8">
    <source>
        <dbReference type="ARBA" id="ARBA00022729"/>
    </source>
</evidence>